<proteinExistence type="inferred from homology"/>
<comment type="similarity">
    <text evidence="2">Belongs to the glycosyl hydrolase 88 family.</text>
</comment>
<keyword evidence="1 4" id="KW-0378">Hydrolase</keyword>
<evidence type="ECO:0000313" key="4">
    <source>
        <dbReference type="EMBL" id="MDI9864014.1"/>
    </source>
</evidence>
<keyword evidence="3" id="KW-0732">Signal</keyword>
<organism evidence="4 5">
    <name type="scientific">Flectobacillus longus</name>
    <dbReference type="NCBI Taxonomy" id="2984207"/>
    <lineage>
        <taxon>Bacteria</taxon>
        <taxon>Pseudomonadati</taxon>
        <taxon>Bacteroidota</taxon>
        <taxon>Cytophagia</taxon>
        <taxon>Cytophagales</taxon>
        <taxon>Flectobacillaceae</taxon>
        <taxon>Flectobacillus</taxon>
    </lineage>
</organism>
<dbReference type="EMBL" id="JASHID010000003">
    <property type="protein sequence ID" value="MDI9864014.1"/>
    <property type="molecule type" value="Genomic_DNA"/>
</dbReference>
<dbReference type="InterPro" id="IPR010905">
    <property type="entry name" value="Glyco_hydro_88"/>
</dbReference>
<dbReference type="Proteomes" id="UP001236569">
    <property type="component" value="Unassembled WGS sequence"/>
</dbReference>
<feature type="chain" id="PRO_5047138156" evidence="3">
    <location>
        <begin position="28"/>
        <end position="405"/>
    </location>
</feature>
<evidence type="ECO:0000256" key="3">
    <source>
        <dbReference type="SAM" id="SignalP"/>
    </source>
</evidence>
<evidence type="ECO:0000313" key="5">
    <source>
        <dbReference type="Proteomes" id="UP001236569"/>
    </source>
</evidence>
<accession>A0ABT6YKA1</accession>
<comment type="caution">
    <text evidence="4">The sequence shown here is derived from an EMBL/GenBank/DDBJ whole genome shotgun (WGS) entry which is preliminary data.</text>
</comment>
<dbReference type="PANTHER" id="PTHR36845:SF1">
    <property type="entry name" value="HYDROLASE, PUTATIVE (AFU_ORTHOLOGUE AFUA_7G05090)-RELATED"/>
    <property type="match status" value="1"/>
</dbReference>
<keyword evidence="5" id="KW-1185">Reference proteome</keyword>
<gene>
    <name evidence="4" type="ORF">QM480_06750</name>
</gene>
<dbReference type="InterPro" id="IPR008928">
    <property type="entry name" value="6-hairpin_glycosidase_sf"/>
</dbReference>
<evidence type="ECO:0000256" key="2">
    <source>
        <dbReference type="ARBA" id="ARBA00038358"/>
    </source>
</evidence>
<evidence type="ECO:0000256" key="1">
    <source>
        <dbReference type="ARBA" id="ARBA00022801"/>
    </source>
</evidence>
<dbReference type="InterPro" id="IPR012341">
    <property type="entry name" value="6hp_glycosidase-like_sf"/>
</dbReference>
<sequence length="405" mass="46296">MKSQFIKNYCLLLFACCLLGFTSMAQKASQAISRPLLLKQFKQNFADAQKQYQFLAQHLPAGKFPKTYFPNTDRYEFSNSDWWCSGFYPGSLLYIYEQTKDQATYQEAERILKDLEKEKYNTTTHDLGFMMFCSFGNANRIATKPAYKEILLTSAKSLATRFNPKVGCIKSWDSKPDDFLVIIDNMMNLELLFWATEVTGDSSYYKIAVTHANTTMKHHFRPDFSSYHVINYDANTGEVKQKKTAQGFANESAWARGQAWGLYGYTVMYRVTKNPIYLEQANKIANFYLNNPNLPADKIPFWDFNAPNQPEALRDASAASVVASALLELQGYVKAPLAKTYVSSAEKMLWSLSNSPYKAAYGKNGGFLIKHCVGHIPQNTEVDVPLTYADYYFLEAMKRYQELKK</sequence>
<dbReference type="PANTHER" id="PTHR36845">
    <property type="entry name" value="HYDROLASE, PUTATIVE (AFU_ORTHOLOGUE AFUA_7G05090)-RELATED"/>
    <property type="match status" value="1"/>
</dbReference>
<dbReference type="RefSeq" id="WP_283369248.1">
    <property type="nucleotide sequence ID" value="NZ_JASHID010000003.1"/>
</dbReference>
<dbReference type="GO" id="GO:0016787">
    <property type="term" value="F:hydrolase activity"/>
    <property type="evidence" value="ECO:0007669"/>
    <property type="project" value="UniProtKB-KW"/>
</dbReference>
<dbReference type="Pfam" id="PF07470">
    <property type="entry name" value="Glyco_hydro_88"/>
    <property type="match status" value="1"/>
</dbReference>
<reference evidence="4 5" key="1">
    <citation type="submission" date="2023-05" db="EMBL/GenBank/DDBJ databases">
        <title>Novel species of genus Flectobacillus isolated from stream in China.</title>
        <authorList>
            <person name="Lu H."/>
        </authorList>
    </citation>
    <scope>NUCLEOTIDE SEQUENCE [LARGE SCALE GENOMIC DNA]</scope>
    <source>
        <strain evidence="4 5">DC10W</strain>
    </source>
</reference>
<dbReference type="Gene3D" id="1.50.10.10">
    <property type="match status" value="1"/>
</dbReference>
<dbReference type="SUPFAM" id="SSF48208">
    <property type="entry name" value="Six-hairpin glycosidases"/>
    <property type="match status" value="1"/>
</dbReference>
<feature type="signal peptide" evidence="3">
    <location>
        <begin position="1"/>
        <end position="27"/>
    </location>
</feature>
<protein>
    <submittedName>
        <fullName evidence="4">Glycoside hydrolase family 88 protein</fullName>
    </submittedName>
</protein>
<dbReference type="InterPro" id="IPR052369">
    <property type="entry name" value="UG_Glycosaminoglycan_Hydrolase"/>
</dbReference>
<name>A0ABT6YKA1_9BACT</name>